<evidence type="ECO:0000313" key="2">
    <source>
        <dbReference type="Proteomes" id="UP001175226"/>
    </source>
</evidence>
<dbReference type="AlphaFoldDB" id="A0AA39MDI8"/>
<gene>
    <name evidence="1" type="ORF">EV421DRAFT_1745424</name>
</gene>
<organism evidence="1 2">
    <name type="scientific">Armillaria borealis</name>
    <dbReference type="NCBI Taxonomy" id="47425"/>
    <lineage>
        <taxon>Eukaryota</taxon>
        <taxon>Fungi</taxon>
        <taxon>Dikarya</taxon>
        <taxon>Basidiomycota</taxon>
        <taxon>Agaricomycotina</taxon>
        <taxon>Agaricomycetes</taxon>
        <taxon>Agaricomycetidae</taxon>
        <taxon>Agaricales</taxon>
        <taxon>Marasmiineae</taxon>
        <taxon>Physalacriaceae</taxon>
        <taxon>Armillaria</taxon>
    </lineage>
</organism>
<sequence length="207" mass="21917">MAVDVENVIGSSWGRGESVEELFGAVRVVVPDDDGFGEEEVGVAILNGDCASGSVGDVRGIGVTAQGVVREWGAWCQLSNWTGVGWESGIGNQYPETSSCCGWYEPSKLVGCPGYRFLLSVKAEIGEGGEGVLGTLEGPGIVFLGSPMHIGNSSEELVELSGFHVERDRSSYRFCVGDDIVEREGSGSLGWGILLYPEESLDTFPVS</sequence>
<evidence type="ECO:0000313" key="1">
    <source>
        <dbReference type="EMBL" id="KAK0429545.1"/>
    </source>
</evidence>
<accession>A0AA39MDI8</accession>
<proteinExistence type="predicted"/>
<reference evidence="1" key="1">
    <citation type="submission" date="2023-06" db="EMBL/GenBank/DDBJ databases">
        <authorList>
            <consortium name="Lawrence Berkeley National Laboratory"/>
            <person name="Ahrendt S."/>
            <person name="Sahu N."/>
            <person name="Indic B."/>
            <person name="Wong-Bajracharya J."/>
            <person name="Merenyi Z."/>
            <person name="Ke H.-M."/>
            <person name="Monk M."/>
            <person name="Kocsube S."/>
            <person name="Drula E."/>
            <person name="Lipzen A."/>
            <person name="Balint B."/>
            <person name="Henrissat B."/>
            <person name="Andreopoulos B."/>
            <person name="Martin F.M."/>
            <person name="Harder C.B."/>
            <person name="Rigling D."/>
            <person name="Ford K.L."/>
            <person name="Foster G.D."/>
            <person name="Pangilinan J."/>
            <person name="Papanicolaou A."/>
            <person name="Barry K."/>
            <person name="LaButti K."/>
            <person name="Viragh M."/>
            <person name="Koriabine M."/>
            <person name="Yan M."/>
            <person name="Riley R."/>
            <person name="Champramary S."/>
            <person name="Plett K.L."/>
            <person name="Tsai I.J."/>
            <person name="Slot J."/>
            <person name="Sipos G."/>
            <person name="Plett J."/>
            <person name="Nagy L.G."/>
            <person name="Grigoriev I.V."/>
        </authorList>
    </citation>
    <scope>NUCLEOTIDE SEQUENCE</scope>
    <source>
        <strain evidence="1">FPL87.14</strain>
    </source>
</reference>
<comment type="caution">
    <text evidence="1">The sequence shown here is derived from an EMBL/GenBank/DDBJ whole genome shotgun (WGS) entry which is preliminary data.</text>
</comment>
<dbReference type="Proteomes" id="UP001175226">
    <property type="component" value="Unassembled WGS sequence"/>
</dbReference>
<protein>
    <submittedName>
        <fullName evidence="1">Uncharacterized protein</fullName>
    </submittedName>
</protein>
<keyword evidence="2" id="KW-1185">Reference proteome</keyword>
<name>A0AA39MDI8_9AGAR</name>
<dbReference type="EMBL" id="JAUEPT010000237">
    <property type="protein sequence ID" value="KAK0429545.1"/>
    <property type="molecule type" value="Genomic_DNA"/>
</dbReference>